<dbReference type="Pfam" id="PF08479">
    <property type="entry name" value="POTRA_2"/>
    <property type="match status" value="1"/>
</dbReference>
<dbReference type="EMBL" id="UINC01059475">
    <property type="protein sequence ID" value="SVB82928.1"/>
    <property type="molecule type" value="Genomic_DNA"/>
</dbReference>
<evidence type="ECO:0000259" key="5">
    <source>
        <dbReference type="Pfam" id="PF08479"/>
    </source>
</evidence>
<protein>
    <recommendedName>
        <fullName evidence="7">POTRA domain-containing protein</fullName>
    </recommendedName>
</protein>
<evidence type="ECO:0000256" key="3">
    <source>
        <dbReference type="ARBA" id="ARBA00023237"/>
    </source>
</evidence>
<dbReference type="AlphaFoldDB" id="A0A382H6K2"/>
<dbReference type="PANTHER" id="PTHR34597">
    <property type="entry name" value="SLR1661 PROTEIN"/>
    <property type="match status" value="1"/>
</dbReference>
<evidence type="ECO:0000256" key="1">
    <source>
        <dbReference type="ARBA" id="ARBA00022452"/>
    </source>
</evidence>
<dbReference type="GO" id="GO:0008320">
    <property type="term" value="F:protein transmembrane transporter activity"/>
    <property type="evidence" value="ECO:0007669"/>
    <property type="project" value="TreeGrafter"/>
</dbReference>
<reference evidence="6" key="1">
    <citation type="submission" date="2018-05" db="EMBL/GenBank/DDBJ databases">
        <authorList>
            <person name="Lanie J.A."/>
            <person name="Ng W.-L."/>
            <person name="Kazmierczak K.M."/>
            <person name="Andrzejewski T.M."/>
            <person name="Davidsen T.M."/>
            <person name="Wayne K.J."/>
            <person name="Tettelin H."/>
            <person name="Glass J.I."/>
            <person name="Rusch D."/>
            <person name="Podicherti R."/>
            <person name="Tsui H.-C.T."/>
            <person name="Winkler M.E."/>
        </authorList>
    </citation>
    <scope>NUCLEOTIDE SEQUENCE</scope>
</reference>
<sequence length="379" mass="43323">MRFTQTKLKKNLFIFLIFLFFSSSVISNEGQYIVYETGLVVPAGGDDIFFTFSDVKLENEIGEMKEIRQNLFSSKNDKLISLTEFYNVLIALEQLYVLKGYFLTRFIVPPQTIEEGKAINVIVYPGKIESIDTTQLNKRIAKPITKYFTGLIEQEGLEYPIIEKVIVKSRDLPGVDLETTIKAGETPGTSSLQLNADHNLIDGYFGYSNGLSEAAGKDQFTTYYSINSPFGYGENIYLGYTLDPKNNDAPDTTNYREAYLYGFALPLAPSNFFLFGSYNESNTEPKELNKTGEFEQTDLGIEYQLKNTRLEKYTVSLGLQWLRERERSTFSYITDDTFFDQTETLELKIKSLNLSFFDKWTMRAESTLKTDTARFGGRK</sequence>
<evidence type="ECO:0000256" key="2">
    <source>
        <dbReference type="ARBA" id="ARBA00022692"/>
    </source>
</evidence>
<keyword evidence="2" id="KW-0812">Transmembrane</keyword>
<accession>A0A382H6K2</accession>
<feature type="domain" description="Haemolysin activator HlyB C-terminal" evidence="4">
    <location>
        <begin position="188"/>
        <end position="326"/>
    </location>
</feature>
<dbReference type="InterPro" id="IPR051544">
    <property type="entry name" value="TPS_OM_transporter"/>
</dbReference>
<evidence type="ECO:0000313" key="6">
    <source>
        <dbReference type="EMBL" id="SVB82928.1"/>
    </source>
</evidence>
<organism evidence="6">
    <name type="scientific">marine metagenome</name>
    <dbReference type="NCBI Taxonomy" id="408172"/>
    <lineage>
        <taxon>unclassified sequences</taxon>
        <taxon>metagenomes</taxon>
        <taxon>ecological metagenomes</taxon>
    </lineage>
</organism>
<keyword evidence="3" id="KW-0998">Cell outer membrane</keyword>
<feature type="non-terminal residue" evidence="6">
    <location>
        <position position="379"/>
    </location>
</feature>
<evidence type="ECO:0008006" key="7">
    <source>
        <dbReference type="Google" id="ProtNLM"/>
    </source>
</evidence>
<gene>
    <name evidence="6" type="ORF">METZ01_LOCUS235782</name>
</gene>
<dbReference type="InterPro" id="IPR005565">
    <property type="entry name" value="Hemolysn_activator_HlyB_C"/>
</dbReference>
<keyword evidence="1" id="KW-0472">Membrane</keyword>
<dbReference type="Gene3D" id="3.10.20.310">
    <property type="entry name" value="membrane protein fhac"/>
    <property type="match status" value="1"/>
</dbReference>
<dbReference type="Pfam" id="PF03865">
    <property type="entry name" value="ShlB"/>
    <property type="match status" value="1"/>
</dbReference>
<evidence type="ECO:0000259" key="4">
    <source>
        <dbReference type="Pfam" id="PF03865"/>
    </source>
</evidence>
<dbReference type="GO" id="GO:0046819">
    <property type="term" value="P:protein secretion by the type V secretion system"/>
    <property type="evidence" value="ECO:0007669"/>
    <property type="project" value="TreeGrafter"/>
</dbReference>
<dbReference type="PANTHER" id="PTHR34597:SF3">
    <property type="entry name" value="OUTER MEMBRANE TRANSPORTER CDIB"/>
    <property type="match status" value="1"/>
</dbReference>
<dbReference type="GO" id="GO:0098046">
    <property type="term" value="C:type V protein secretion system complex"/>
    <property type="evidence" value="ECO:0007669"/>
    <property type="project" value="TreeGrafter"/>
</dbReference>
<dbReference type="InterPro" id="IPR013686">
    <property type="entry name" value="Polypept-transport_assoc_ShlB"/>
</dbReference>
<keyword evidence="1" id="KW-1134">Transmembrane beta strand</keyword>
<name>A0A382H6K2_9ZZZZ</name>
<dbReference type="Gene3D" id="2.40.160.50">
    <property type="entry name" value="membrane protein fhac: a member of the omp85/tpsb transporter family"/>
    <property type="match status" value="1"/>
</dbReference>
<proteinExistence type="predicted"/>
<feature type="domain" description="Polypeptide-transport-associated ShlB-type" evidence="5">
    <location>
        <begin position="67"/>
        <end position="126"/>
    </location>
</feature>